<keyword evidence="2" id="KW-1185">Reference proteome</keyword>
<dbReference type="OrthoDB" id="8400336at2"/>
<dbReference type="Proteomes" id="UP000267464">
    <property type="component" value="Unassembled WGS sequence"/>
</dbReference>
<dbReference type="AlphaFoldDB" id="A0A3N7HNE0"/>
<reference evidence="1 2" key="1">
    <citation type="submission" date="2018-08" db="EMBL/GenBank/DDBJ databases">
        <authorList>
            <person name="Khan S.A."/>
            <person name="Jeon C.O."/>
            <person name="Chun B.H."/>
            <person name="Jeong S.E."/>
        </authorList>
    </citation>
    <scope>NUCLEOTIDE SEQUENCE [LARGE SCALE GENOMIC DNA]</scope>
    <source>
        <strain evidence="1 2">S-16</strain>
    </source>
</reference>
<organism evidence="1 2">
    <name type="scientific">Piscinibacter terrae</name>
    <dbReference type="NCBI Taxonomy" id="2496871"/>
    <lineage>
        <taxon>Bacteria</taxon>
        <taxon>Pseudomonadati</taxon>
        <taxon>Pseudomonadota</taxon>
        <taxon>Betaproteobacteria</taxon>
        <taxon>Burkholderiales</taxon>
        <taxon>Sphaerotilaceae</taxon>
        <taxon>Piscinibacter</taxon>
    </lineage>
</organism>
<proteinExistence type="predicted"/>
<name>A0A3N7HNE0_9BURK</name>
<dbReference type="EMBL" id="QUSW01000008">
    <property type="protein sequence ID" value="RQP22201.1"/>
    <property type="molecule type" value="Genomic_DNA"/>
</dbReference>
<evidence type="ECO:0000313" key="2">
    <source>
        <dbReference type="Proteomes" id="UP000267464"/>
    </source>
</evidence>
<comment type="caution">
    <text evidence="1">The sequence shown here is derived from an EMBL/GenBank/DDBJ whole genome shotgun (WGS) entry which is preliminary data.</text>
</comment>
<reference evidence="1 2" key="2">
    <citation type="submission" date="2018-12" db="EMBL/GenBank/DDBJ databases">
        <title>Rhizobacter gummiphilus sp. nov., a rubber-degrading bacterium isolated from the soil of a botanical garden in Japan.</title>
        <authorList>
            <person name="Shunsuke S.S."/>
        </authorList>
    </citation>
    <scope>NUCLEOTIDE SEQUENCE [LARGE SCALE GENOMIC DNA]</scope>
    <source>
        <strain evidence="1 2">S-16</strain>
    </source>
</reference>
<sequence>MKSATLPAVRVDPQLREQVERLLRDNETLSEFVEASVRDSVNRRLAQTEFVARGLASLERALKTGDFVPAETAIQGLKDKLAKAKQTAARRKKG</sequence>
<protein>
    <submittedName>
        <fullName evidence="1">Prevent-host-death protein</fullName>
    </submittedName>
</protein>
<accession>A0A3N7HNE0</accession>
<dbReference type="NCBIfam" id="NF041551">
    <property type="entry name" value="YlcI_YnfO_N"/>
    <property type="match status" value="1"/>
</dbReference>
<evidence type="ECO:0000313" key="1">
    <source>
        <dbReference type="EMBL" id="RQP22201.1"/>
    </source>
</evidence>
<gene>
    <name evidence="1" type="ORF">DZC73_24705</name>
</gene>